<dbReference type="AlphaFoldDB" id="A0A507C9M6"/>
<dbReference type="CDD" id="cd00084">
    <property type="entry name" value="HMG-box_SF"/>
    <property type="match status" value="1"/>
</dbReference>
<dbReference type="PANTHER" id="PTHR23099">
    <property type="entry name" value="TRANSCRIPTIONAL REGULATOR"/>
    <property type="match status" value="1"/>
</dbReference>
<feature type="domain" description="SprT-like" evidence="2">
    <location>
        <begin position="554"/>
        <end position="724"/>
    </location>
</feature>
<dbReference type="GO" id="GO:0005634">
    <property type="term" value="C:nucleus"/>
    <property type="evidence" value="ECO:0007669"/>
    <property type="project" value="TreeGrafter"/>
</dbReference>
<gene>
    <name evidence="3" type="ORF">SmJEL517_g01696</name>
</gene>
<dbReference type="InterPro" id="IPR006640">
    <property type="entry name" value="SprT-like_domain"/>
</dbReference>
<dbReference type="Proteomes" id="UP000319731">
    <property type="component" value="Unassembled WGS sequence"/>
</dbReference>
<evidence type="ECO:0000313" key="4">
    <source>
        <dbReference type="Proteomes" id="UP000319731"/>
    </source>
</evidence>
<feature type="compositionally biased region" description="Acidic residues" evidence="1">
    <location>
        <begin position="326"/>
        <end position="340"/>
    </location>
</feature>
<feature type="compositionally biased region" description="Acidic residues" evidence="1">
    <location>
        <begin position="492"/>
        <end position="501"/>
    </location>
</feature>
<accession>A0A507C9M6</accession>
<evidence type="ECO:0000259" key="2">
    <source>
        <dbReference type="SMART" id="SM00731"/>
    </source>
</evidence>
<evidence type="ECO:0000256" key="1">
    <source>
        <dbReference type="SAM" id="MobiDB-lite"/>
    </source>
</evidence>
<comment type="caution">
    <text evidence="3">The sequence shown here is derived from an EMBL/GenBank/DDBJ whole genome shotgun (WGS) entry which is preliminary data.</text>
</comment>
<feature type="region of interest" description="Disordered" evidence="1">
    <location>
        <begin position="223"/>
        <end position="394"/>
    </location>
</feature>
<feature type="region of interest" description="Disordered" evidence="1">
    <location>
        <begin position="28"/>
        <end position="60"/>
    </location>
</feature>
<feature type="region of interest" description="Disordered" evidence="1">
    <location>
        <begin position="142"/>
        <end position="184"/>
    </location>
</feature>
<feature type="compositionally biased region" description="Polar residues" evidence="1">
    <location>
        <begin position="256"/>
        <end position="266"/>
    </location>
</feature>
<dbReference type="STRING" id="1806994.A0A507C9M6"/>
<feature type="compositionally biased region" description="Basic residues" evidence="1">
    <location>
        <begin position="381"/>
        <end position="390"/>
    </location>
</feature>
<evidence type="ECO:0000313" key="3">
    <source>
        <dbReference type="EMBL" id="TPX35869.1"/>
    </source>
</evidence>
<feature type="compositionally biased region" description="Basic and acidic residues" evidence="1">
    <location>
        <begin position="223"/>
        <end position="232"/>
    </location>
</feature>
<keyword evidence="4" id="KW-1185">Reference proteome</keyword>
<name>A0A507C9M6_9FUNG</name>
<dbReference type="Pfam" id="PF10263">
    <property type="entry name" value="SprT-like"/>
    <property type="match status" value="1"/>
</dbReference>
<dbReference type="RefSeq" id="XP_031026254.1">
    <property type="nucleotide sequence ID" value="XM_031167624.1"/>
</dbReference>
<organism evidence="3 4">
    <name type="scientific">Synchytrium microbalum</name>
    <dbReference type="NCBI Taxonomy" id="1806994"/>
    <lineage>
        <taxon>Eukaryota</taxon>
        <taxon>Fungi</taxon>
        <taxon>Fungi incertae sedis</taxon>
        <taxon>Chytridiomycota</taxon>
        <taxon>Chytridiomycota incertae sedis</taxon>
        <taxon>Chytridiomycetes</taxon>
        <taxon>Synchytriales</taxon>
        <taxon>Synchytriaceae</taxon>
        <taxon>Synchytrium</taxon>
    </lineage>
</organism>
<reference evidence="3 4" key="1">
    <citation type="journal article" date="2019" name="Sci. Rep.">
        <title>Comparative genomics of chytrid fungi reveal insights into the obligate biotrophic and pathogenic lifestyle of Synchytrium endobioticum.</title>
        <authorList>
            <person name="van de Vossenberg B.T.L.H."/>
            <person name="Warris S."/>
            <person name="Nguyen H.D.T."/>
            <person name="van Gent-Pelzer M.P.E."/>
            <person name="Joly D.L."/>
            <person name="van de Geest H.C."/>
            <person name="Bonants P.J.M."/>
            <person name="Smith D.S."/>
            <person name="Levesque C.A."/>
            <person name="van der Lee T.A.J."/>
        </authorList>
    </citation>
    <scope>NUCLEOTIDE SEQUENCE [LARGE SCALE GENOMIC DNA]</scope>
    <source>
        <strain evidence="3 4">JEL517</strain>
    </source>
</reference>
<dbReference type="OrthoDB" id="20772at2759"/>
<dbReference type="GO" id="GO:0006950">
    <property type="term" value="P:response to stress"/>
    <property type="evidence" value="ECO:0007669"/>
    <property type="project" value="UniProtKB-ARBA"/>
</dbReference>
<dbReference type="EMBL" id="QEAO01000006">
    <property type="protein sequence ID" value="TPX35869.1"/>
    <property type="molecule type" value="Genomic_DNA"/>
</dbReference>
<sequence length="758" mass="84619">MSETQLIPLSDAPVRRRLSIYQKVKAFDEEDDDDKVGTATNEEPSQGAIASGGLVGDDLDEGFETLQPLSANQHLGFDDSFVTKRKTPRKRLVKQVWEEGPFKIGTTSHHTTANIATSTITPPQPIRRRDLPTVTVTATPYCTPGNIIDSSPSPTDPRKISVSPTSSAYTTPSEHASSPQQSIQVTPVYNDVDGGLNDDYHYQNDYEELGFEHLQISEDLRVTDDDEQHGPEVDEDETQQDESQQQSDPSSEVSDLNQEPDLNSAHNESDVDPINQLDDGDDDTIETGANPSETPTRGAESEEESPIKLFGRRGTPAARRRVVVSSDEDEEADAEDDEEVNSPHKARVDLINCQNSTSPDPRDDQYVSLVEQDEGPSPALYKKRPQKSKRAIISEDDEDEVLVLSHSQPPSKTHIRPLNPAPLQPVHREPFVIHDSSSESEESVKVISRRVPKPVYAVNLDDSDDDEEEVNVRIVGRDVKGKAVVKNCDDVEDKENQDENSDGYLHFEPSSTRPVTKKAWSPDLKHTVSTPLMRATPKLPSATPASKKFKQTRESMAQSLYAEFNTRVFGNRLNDVAITWSVKLNKTAGRTWTRQEMRNGEVVRLARIELSSKVIDEEYKLRNTLIHELCHAASWIVDASNKPPHGGVFKKWGTRAERQYADIEVTTLHSYEISYKFHYQCTNSLCCKVLILLARQSDTKKDGTPRAPSKFALHVKDHFKATREQNGGASHGEIMRMLSESYKALNIQKVDTPGGEQL</sequence>
<dbReference type="SMART" id="SM00731">
    <property type="entry name" value="SprT"/>
    <property type="match status" value="1"/>
</dbReference>
<dbReference type="GeneID" id="42002921"/>
<feature type="compositionally biased region" description="Low complexity" evidence="1">
    <location>
        <begin position="241"/>
        <end position="255"/>
    </location>
</feature>
<proteinExistence type="predicted"/>
<dbReference type="PANTHER" id="PTHR23099:SF0">
    <property type="entry name" value="GERM CELL NUCLEAR ACIDIC PROTEIN"/>
    <property type="match status" value="1"/>
</dbReference>
<protein>
    <recommendedName>
        <fullName evidence="2">SprT-like domain-containing protein</fullName>
    </recommendedName>
</protein>
<dbReference type="InterPro" id="IPR036910">
    <property type="entry name" value="HMG_box_dom_sf"/>
</dbReference>
<dbReference type="SUPFAM" id="SSF47095">
    <property type="entry name" value="HMG-box"/>
    <property type="match status" value="1"/>
</dbReference>
<feature type="region of interest" description="Disordered" evidence="1">
    <location>
        <begin position="492"/>
        <end position="521"/>
    </location>
</feature>
<feature type="compositionally biased region" description="Polar residues" evidence="1">
    <location>
        <begin position="162"/>
        <end position="184"/>
    </location>
</feature>